<evidence type="ECO:0000256" key="6">
    <source>
        <dbReference type="SAM" id="MobiDB-lite"/>
    </source>
</evidence>
<sequence>MAIPLTAISGEHAKETARVELRRRSSNASSGPATDAETEAKQLHAAHRKIDNRLLFCACLVYTFVAMGGKNVFNAAIMNLRDHHDIRHQLGDLTGVQWSTIMGATNYAFFLFEPWAPVVFKWVGPRRFLVAIMLAWGTISTCQAATQSFVELLLCRMFLGIAECGLVPAFIYHMAFWYPSDKLPLRIAILLITTQVAGILSGLFAVVVRDMDGIQGHSGWRWLFILEGLPVVVLALPCYYLYPTYPENADFLTPEQKQSVKAALPATQPNQDGKYLDWDELKVFLEDSLTYLFFSIQIFFSIGAHSIRVSLPKVILDMGSWSAKVTFLLTIIPFLLSIPALLGVNWASQKKKIGTWSTTISLVSLLCLCFIALLVVPNAVAKYIMLSIIMVAGVCTWPILASERIRTARGTSGTGIAISMTGVWVHLSGILGGYIFLQKLGPGYVISYAICLALLLVGLLIMLATWRVIRQRDEEAEVKAAVETPA</sequence>
<reference evidence="9" key="1">
    <citation type="submission" date="2023-08" db="EMBL/GenBank/DDBJ databases">
        <title>Black Yeasts Isolated from many extreme environments.</title>
        <authorList>
            <person name="Coleine C."/>
            <person name="Stajich J.E."/>
            <person name="Selbmann L."/>
        </authorList>
    </citation>
    <scope>NUCLEOTIDE SEQUENCE</scope>
    <source>
        <strain evidence="9">CCFEE 5401</strain>
    </source>
</reference>
<feature type="transmembrane region" description="Helical" evidence="7">
    <location>
        <begin position="158"/>
        <end position="178"/>
    </location>
</feature>
<dbReference type="PANTHER" id="PTHR43791">
    <property type="entry name" value="PERMEASE-RELATED"/>
    <property type="match status" value="1"/>
</dbReference>
<feature type="transmembrane region" description="Helical" evidence="7">
    <location>
        <begin position="327"/>
        <end position="347"/>
    </location>
</feature>
<evidence type="ECO:0000256" key="5">
    <source>
        <dbReference type="ARBA" id="ARBA00023136"/>
    </source>
</evidence>
<feature type="transmembrane region" description="Helical" evidence="7">
    <location>
        <begin position="383"/>
        <end position="401"/>
    </location>
</feature>
<dbReference type="InterPro" id="IPR011701">
    <property type="entry name" value="MFS"/>
</dbReference>
<organism evidence="9 10">
    <name type="scientific">Meristemomyces frigidus</name>
    <dbReference type="NCBI Taxonomy" id="1508187"/>
    <lineage>
        <taxon>Eukaryota</taxon>
        <taxon>Fungi</taxon>
        <taxon>Dikarya</taxon>
        <taxon>Ascomycota</taxon>
        <taxon>Pezizomycotina</taxon>
        <taxon>Dothideomycetes</taxon>
        <taxon>Dothideomycetidae</taxon>
        <taxon>Mycosphaerellales</taxon>
        <taxon>Teratosphaeriaceae</taxon>
        <taxon>Meristemomyces</taxon>
    </lineage>
</organism>
<dbReference type="GO" id="GO:0022857">
    <property type="term" value="F:transmembrane transporter activity"/>
    <property type="evidence" value="ECO:0007669"/>
    <property type="project" value="InterPro"/>
</dbReference>
<accession>A0AAN7TCM8</accession>
<evidence type="ECO:0000256" key="2">
    <source>
        <dbReference type="ARBA" id="ARBA00022448"/>
    </source>
</evidence>
<keyword evidence="2" id="KW-0813">Transport</keyword>
<dbReference type="SUPFAM" id="SSF103473">
    <property type="entry name" value="MFS general substrate transporter"/>
    <property type="match status" value="1"/>
</dbReference>
<feature type="transmembrane region" description="Helical" evidence="7">
    <location>
        <begin position="97"/>
        <end position="116"/>
    </location>
</feature>
<gene>
    <name evidence="9" type="ORF">LTR62_006590</name>
</gene>
<feature type="transmembrane region" description="Helical" evidence="7">
    <location>
        <begin position="413"/>
        <end position="437"/>
    </location>
</feature>
<comment type="subcellular location">
    <subcellularLocation>
        <location evidence="1">Membrane</location>
        <topology evidence="1">Multi-pass membrane protein</topology>
    </subcellularLocation>
</comment>
<dbReference type="Pfam" id="PF07690">
    <property type="entry name" value="MFS_1"/>
    <property type="match status" value="1"/>
</dbReference>
<evidence type="ECO:0000256" key="7">
    <source>
        <dbReference type="SAM" id="Phobius"/>
    </source>
</evidence>
<evidence type="ECO:0000313" key="10">
    <source>
        <dbReference type="Proteomes" id="UP001310890"/>
    </source>
</evidence>
<feature type="transmembrane region" description="Helical" evidence="7">
    <location>
        <begin position="54"/>
        <end position="77"/>
    </location>
</feature>
<feature type="transmembrane region" description="Helical" evidence="7">
    <location>
        <begin position="220"/>
        <end position="242"/>
    </location>
</feature>
<evidence type="ECO:0000313" key="9">
    <source>
        <dbReference type="EMBL" id="KAK5109750.1"/>
    </source>
</evidence>
<keyword evidence="3 7" id="KW-0812">Transmembrane</keyword>
<keyword evidence="5 7" id="KW-0472">Membrane</keyword>
<dbReference type="InterPro" id="IPR020846">
    <property type="entry name" value="MFS_dom"/>
</dbReference>
<dbReference type="AlphaFoldDB" id="A0AAN7TCM8"/>
<feature type="transmembrane region" description="Helical" evidence="7">
    <location>
        <begin position="289"/>
        <end position="307"/>
    </location>
</feature>
<feature type="transmembrane region" description="Helical" evidence="7">
    <location>
        <begin position="443"/>
        <end position="464"/>
    </location>
</feature>
<feature type="transmembrane region" description="Helical" evidence="7">
    <location>
        <begin position="185"/>
        <end position="208"/>
    </location>
</feature>
<evidence type="ECO:0000259" key="8">
    <source>
        <dbReference type="PROSITE" id="PS50850"/>
    </source>
</evidence>
<protein>
    <recommendedName>
        <fullName evidence="8">Major facilitator superfamily (MFS) profile domain-containing protein</fullName>
    </recommendedName>
</protein>
<feature type="transmembrane region" description="Helical" evidence="7">
    <location>
        <begin position="359"/>
        <end position="377"/>
    </location>
</feature>
<evidence type="ECO:0000256" key="1">
    <source>
        <dbReference type="ARBA" id="ARBA00004141"/>
    </source>
</evidence>
<dbReference type="Proteomes" id="UP001310890">
    <property type="component" value="Unassembled WGS sequence"/>
</dbReference>
<feature type="region of interest" description="Disordered" evidence="6">
    <location>
        <begin position="17"/>
        <end position="40"/>
    </location>
</feature>
<evidence type="ECO:0000256" key="3">
    <source>
        <dbReference type="ARBA" id="ARBA00022692"/>
    </source>
</evidence>
<dbReference type="Gene3D" id="1.20.1250.20">
    <property type="entry name" value="MFS general substrate transporter like domains"/>
    <property type="match status" value="1"/>
</dbReference>
<comment type="caution">
    <text evidence="9">The sequence shown here is derived from an EMBL/GenBank/DDBJ whole genome shotgun (WGS) entry which is preliminary data.</text>
</comment>
<keyword evidence="4 7" id="KW-1133">Transmembrane helix</keyword>
<dbReference type="InterPro" id="IPR036259">
    <property type="entry name" value="MFS_trans_sf"/>
</dbReference>
<dbReference type="EMBL" id="JAVRRL010000059">
    <property type="protein sequence ID" value="KAK5109750.1"/>
    <property type="molecule type" value="Genomic_DNA"/>
</dbReference>
<proteinExistence type="predicted"/>
<feature type="domain" description="Major facilitator superfamily (MFS) profile" evidence="8">
    <location>
        <begin position="54"/>
        <end position="470"/>
    </location>
</feature>
<dbReference type="PROSITE" id="PS50850">
    <property type="entry name" value="MFS"/>
    <property type="match status" value="1"/>
</dbReference>
<name>A0AAN7TCM8_9PEZI</name>
<dbReference type="PANTHER" id="PTHR43791:SF51">
    <property type="entry name" value="MAJOR FACILITATOR SUPERFAMILY (MFS) PROFILE DOMAIN-CONTAINING PROTEIN"/>
    <property type="match status" value="1"/>
</dbReference>
<evidence type="ECO:0000256" key="4">
    <source>
        <dbReference type="ARBA" id="ARBA00022989"/>
    </source>
</evidence>
<dbReference type="GO" id="GO:0016020">
    <property type="term" value="C:membrane"/>
    <property type="evidence" value="ECO:0007669"/>
    <property type="project" value="UniProtKB-SubCell"/>
</dbReference>